<protein>
    <recommendedName>
        <fullName evidence="2">LTD domain-containing protein</fullName>
    </recommendedName>
</protein>
<organism evidence="3 4">
    <name type="scientific">Candidatus Nomurabacteria bacterium RIFCSPHIGHO2_12_FULL_37_29</name>
    <dbReference type="NCBI Taxonomy" id="1801759"/>
    <lineage>
        <taxon>Bacteria</taxon>
        <taxon>Candidatus Nomuraibacteriota</taxon>
    </lineage>
</organism>
<comment type="caution">
    <text evidence="3">The sequence shown here is derived from an EMBL/GenBank/DDBJ whole genome shotgun (WGS) entry which is preliminary data.</text>
</comment>
<dbReference type="Proteomes" id="UP000177052">
    <property type="component" value="Unassembled WGS sequence"/>
</dbReference>
<dbReference type="SUPFAM" id="SSF74853">
    <property type="entry name" value="Lamin A/C globular tail domain"/>
    <property type="match status" value="1"/>
</dbReference>
<proteinExistence type="predicted"/>
<dbReference type="EMBL" id="MFUJ01000019">
    <property type="protein sequence ID" value="OGI79266.1"/>
    <property type="molecule type" value="Genomic_DNA"/>
</dbReference>
<gene>
    <name evidence="3" type="ORF">A3F19_02765</name>
</gene>
<reference evidence="3 4" key="1">
    <citation type="journal article" date="2016" name="Nat. Commun.">
        <title>Thousands of microbial genomes shed light on interconnected biogeochemical processes in an aquifer system.</title>
        <authorList>
            <person name="Anantharaman K."/>
            <person name="Brown C.T."/>
            <person name="Hug L.A."/>
            <person name="Sharon I."/>
            <person name="Castelle C.J."/>
            <person name="Probst A.J."/>
            <person name="Thomas B.C."/>
            <person name="Singh A."/>
            <person name="Wilkins M.J."/>
            <person name="Karaoz U."/>
            <person name="Brodie E.L."/>
            <person name="Williams K.H."/>
            <person name="Hubbard S.S."/>
            <person name="Banfield J.F."/>
        </authorList>
    </citation>
    <scope>NUCLEOTIDE SEQUENCE [LARGE SCALE GENOMIC DNA]</scope>
</reference>
<dbReference type="Pfam" id="PF00932">
    <property type="entry name" value="LTD"/>
    <property type="match status" value="1"/>
</dbReference>
<name>A0A1F6WBY3_9BACT</name>
<feature type="compositionally biased region" description="Low complexity" evidence="1">
    <location>
        <begin position="359"/>
        <end position="373"/>
    </location>
</feature>
<dbReference type="InterPro" id="IPR036415">
    <property type="entry name" value="Lamin_tail_dom_sf"/>
</dbReference>
<feature type="region of interest" description="Disordered" evidence="1">
    <location>
        <begin position="356"/>
        <end position="382"/>
    </location>
</feature>
<dbReference type="AlphaFoldDB" id="A0A1F6WBY3"/>
<feature type="domain" description="LTD" evidence="2">
    <location>
        <begin position="35"/>
        <end position="162"/>
    </location>
</feature>
<evidence type="ECO:0000313" key="4">
    <source>
        <dbReference type="Proteomes" id="UP000177052"/>
    </source>
</evidence>
<accession>A0A1F6WBY3</accession>
<evidence type="ECO:0000259" key="2">
    <source>
        <dbReference type="PROSITE" id="PS51841"/>
    </source>
</evidence>
<dbReference type="InterPro" id="IPR001322">
    <property type="entry name" value="Lamin_tail_dom"/>
</dbReference>
<feature type="region of interest" description="Disordered" evidence="1">
    <location>
        <begin position="423"/>
        <end position="464"/>
    </location>
</feature>
<dbReference type="PROSITE" id="PS51841">
    <property type="entry name" value="LTD"/>
    <property type="match status" value="1"/>
</dbReference>
<evidence type="ECO:0000256" key="1">
    <source>
        <dbReference type="SAM" id="MobiDB-lite"/>
    </source>
</evidence>
<sequence length="464" mass="51256">MPTTLQNKICNFDTEYKGSQTRHDYPLMDGYNDTETVSHKIFSWGFRINKIYYDVDPAHGIEGDNEWVEVYNQTDTALDISGWEICDNNSCDTTGADTPLIPAKGYGVITNANSTWSFWDIPSDVVKIELGEDIGNGLSNSGDELILKRPDGVVMDEMNWQNDISVWNPGSVDVPEGHMLGREPNGYDTNQPSDFIDLAPPTVLLINPNQSGNQTWYWTYIYNILWNATNPNGPDSDIKINLYWIKDIDQSQTITPADETLPIATDLSNSGTYSWTLPGGFLGYIWVKIVAVGPENPMLNAHMISGKVWDPFPTEMWSIDREMVMESIIEMMNPDIAVDEEDTTEENITEDVTANILEDTSSSSSDSTPATTDMETSTDTEILADETVGEIETVEDASPIIVPEVVTEILEVVETLVSTELIEPQQPVVEETAASTEISSEPQPEPDTSSADSAPSVPVEPTAS</sequence>
<feature type="compositionally biased region" description="Low complexity" evidence="1">
    <location>
        <begin position="430"/>
        <end position="441"/>
    </location>
</feature>
<evidence type="ECO:0000313" key="3">
    <source>
        <dbReference type="EMBL" id="OGI79266.1"/>
    </source>
</evidence>